<reference evidence="1 2" key="1">
    <citation type="journal article" date="2011" name="PLoS Pathog.">
        <title>Endophytic Life Strategies Decoded by Genome and Transcriptome Analyses of the Mutualistic Root Symbiont Piriformospora indica.</title>
        <authorList>
            <person name="Zuccaro A."/>
            <person name="Lahrmann U."/>
            <person name="Guldener U."/>
            <person name="Langen G."/>
            <person name="Pfiffi S."/>
            <person name="Biedenkopf D."/>
            <person name="Wong P."/>
            <person name="Samans B."/>
            <person name="Grimm C."/>
            <person name="Basiewicz M."/>
            <person name="Murat C."/>
            <person name="Martin F."/>
            <person name="Kogel K.H."/>
        </authorList>
    </citation>
    <scope>NUCLEOTIDE SEQUENCE [LARGE SCALE GENOMIC DNA]</scope>
    <source>
        <strain evidence="1 2">DSM 11827</strain>
    </source>
</reference>
<evidence type="ECO:0000313" key="1">
    <source>
        <dbReference type="EMBL" id="CCA74549.1"/>
    </source>
</evidence>
<dbReference type="InParanoid" id="G4TTA6"/>
<name>G4TTA6_SERID</name>
<organism evidence="1 2">
    <name type="scientific">Serendipita indica (strain DSM 11827)</name>
    <name type="common">Root endophyte fungus</name>
    <name type="synonym">Piriformospora indica</name>
    <dbReference type="NCBI Taxonomy" id="1109443"/>
    <lineage>
        <taxon>Eukaryota</taxon>
        <taxon>Fungi</taxon>
        <taxon>Dikarya</taxon>
        <taxon>Basidiomycota</taxon>
        <taxon>Agaricomycotina</taxon>
        <taxon>Agaricomycetes</taxon>
        <taxon>Sebacinales</taxon>
        <taxon>Serendipitaceae</taxon>
        <taxon>Serendipita</taxon>
    </lineage>
</organism>
<dbReference type="Proteomes" id="UP000007148">
    <property type="component" value="Unassembled WGS sequence"/>
</dbReference>
<dbReference type="AlphaFoldDB" id="G4TTA6"/>
<comment type="caution">
    <text evidence="1">The sequence shown here is derived from an EMBL/GenBank/DDBJ whole genome shotgun (WGS) entry which is preliminary data.</text>
</comment>
<keyword evidence="2" id="KW-1185">Reference proteome</keyword>
<sequence length="164" mass="18391">MIPILILDTPHLATNPHPHPHFLIQPIVLFGRRPKPSSIPILVVCTLPPLAFEIPVPVTAAAPFGLIKKKDLGGFWMPSVWSFACWQWSNDSWDLSDPQESKAHEQGLQMLTGMCVRPINWPSPRCSLTNLNLDYLDCVLSQLIVLSNLDTYSFPRPFPRPSTA</sequence>
<gene>
    <name evidence="1" type="ORF">PIIN_08501</name>
</gene>
<protein>
    <submittedName>
        <fullName evidence="1">Uncharacterized protein</fullName>
    </submittedName>
</protein>
<proteinExistence type="predicted"/>
<evidence type="ECO:0000313" key="2">
    <source>
        <dbReference type="Proteomes" id="UP000007148"/>
    </source>
</evidence>
<dbReference type="EMBL" id="CAFZ01000326">
    <property type="protein sequence ID" value="CCA74549.1"/>
    <property type="molecule type" value="Genomic_DNA"/>
</dbReference>
<dbReference type="HOGENOM" id="CLU_1619677_0_0_1"/>
<accession>G4TTA6</accession>